<keyword evidence="3" id="KW-0378">Hydrolase</keyword>
<feature type="domain" description="DUF222" evidence="2">
    <location>
        <begin position="111"/>
        <end position="292"/>
    </location>
</feature>
<feature type="compositionally biased region" description="Low complexity" evidence="1">
    <location>
        <begin position="342"/>
        <end position="364"/>
    </location>
</feature>
<dbReference type="CDD" id="cd00085">
    <property type="entry name" value="HNHc"/>
    <property type="match status" value="1"/>
</dbReference>
<organism evidence="3 4">
    <name type="scientific">Pengzhenrongella frigida</name>
    <dbReference type="NCBI Taxonomy" id="1259133"/>
    <lineage>
        <taxon>Bacteria</taxon>
        <taxon>Bacillati</taxon>
        <taxon>Actinomycetota</taxon>
        <taxon>Actinomycetes</taxon>
        <taxon>Micrococcales</taxon>
        <taxon>Pengzhenrongella</taxon>
    </lineage>
</organism>
<accession>A0A4Q5MZC2</accession>
<gene>
    <name evidence="3" type="ORF">EUA98_10520</name>
</gene>
<dbReference type="AlphaFoldDB" id="A0A4Q5MZC2"/>
<dbReference type="InterPro" id="IPR003870">
    <property type="entry name" value="DUF222"/>
</dbReference>
<keyword evidence="4" id="KW-1185">Reference proteome</keyword>
<feature type="region of interest" description="Disordered" evidence="1">
    <location>
        <begin position="312"/>
        <end position="380"/>
    </location>
</feature>
<evidence type="ECO:0000259" key="2">
    <source>
        <dbReference type="Pfam" id="PF02720"/>
    </source>
</evidence>
<evidence type="ECO:0000313" key="4">
    <source>
        <dbReference type="Proteomes" id="UP000293764"/>
    </source>
</evidence>
<proteinExistence type="predicted"/>
<feature type="compositionally biased region" description="Basic and acidic residues" evidence="1">
    <location>
        <begin position="322"/>
        <end position="338"/>
    </location>
</feature>
<reference evidence="3 4" key="1">
    <citation type="submission" date="2019-01" db="EMBL/GenBank/DDBJ databases">
        <title>Novel species of Cellulomonas.</title>
        <authorList>
            <person name="Liu Q."/>
            <person name="Xin Y.-H."/>
        </authorList>
    </citation>
    <scope>NUCLEOTIDE SEQUENCE [LARGE SCALE GENOMIC DNA]</scope>
    <source>
        <strain evidence="3 4">HLT2-17</strain>
    </source>
</reference>
<keyword evidence="3" id="KW-0255">Endonuclease</keyword>
<sequence>MDATAADDVATGGLVGPAGHVGAAGPCVARRHMADLQAAAALLAADSSGATEWSGPDRHAVFADLTRTIDALTATRAAVLIAERDADTWRGHGDPDLSGWAGRVSRLGKHGGTAQVRQATELDTVPDVVVAVTEGRIPLEHATIIAKIASAGTPAQRDAATSTSGQEALVELAETQDAGTFGKTADRWAATLDPEGLERDHQAQYRARYFQVSTGPNGSHLKGLLDAITGQKLTLALEAVAGRPGINDDRDFGQRNADALTSLALAALGDPTTKPGAHVPPQISLILTEATWIAAQADRERRRASLTTFGFLGTVEPGLDGDDTRSSEPGRDGGDHRTPSTPASGVPAEPGEPGEAAGEAGEAADGQRANGEPASYAPATLEDGTPVAASELSQLMCDCELTRIVVNADGVPLDLGRTERLFTGPQRKAVIARDRECAVPGCTAHARWCNIHHLAWWTRDGGVTSVENGVLLCNFHHHEVHRLDLTLTRHTLARGTGPGPGPGDTIARVRYEFHDRAGRPVWTTRDRVPRRDPGQDPGRDPDLLDFLVA</sequence>
<keyword evidence="3" id="KW-0540">Nuclease</keyword>
<dbReference type="GO" id="GO:0004519">
    <property type="term" value="F:endonuclease activity"/>
    <property type="evidence" value="ECO:0007669"/>
    <property type="project" value="UniProtKB-KW"/>
</dbReference>
<protein>
    <submittedName>
        <fullName evidence="3">HNH endonuclease</fullName>
    </submittedName>
</protein>
<dbReference type="InterPro" id="IPR003615">
    <property type="entry name" value="HNH_nuc"/>
</dbReference>
<comment type="caution">
    <text evidence="3">The sequence shown here is derived from an EMBL/GenBank/DDBJ whole genome shotgun (WGS) entry which is preliminary data.</text>
</comment>
<evidence type="ECO:0000313" key="3">
    <source>
        <dbReference type="EMBL" id="RYV51069.1"/>
    </source>
</evidence>
<dbReference type="Proteomes" id="UP000293764">
    <property type="component" value="Unassembled WGS sequence"/>
</dbReference>
<dbReference type="EMBL" id="SDWW01000022">
    <property type="protein sequence ID" value="RYV51069.1"/>
    <property type="molecule type" value="Genomic_DNA"/>
</dbReference>
<name>A0A4Q5MZC2_9MICO</name>
<dbReference type="RefSeq" id="WP_130102639.1">
    <property type="nucleotide sequence ID" value="NZ_SDWW01000022.1"/>
</dbReference>
<dbReference type="Pfam" id="PF02720">
    <property type="entry name" value="DUF222"/>
    <property type="match status" value="1"/>
</dbReference>
<dbReference type="OrthoDB" id="5176970at2"/>
<evidence type="ECO:0000256" key="1">
    <source>
        <dbReference type="SAM" id="MobiDB-lite"/>
    </source>
</evidence>